<dbReference type="Pfam" id="PF13231">
    <property type="entry name" value="PMT_2"/>
    <property type="match status" value="1"/>
</dbReference>
<feature type="transmembrane region" description="Helical" evidence="9">
    <location>
        <begin position="98"/>
        <end position="115"/>
    </location>
</feature>
<feature type="transmembrane region" description="Helical" evidence="9">
    <location>
        <begin position="363"/>
        <end position="387"/>
    </location>
</feature>
<feature type="transmembrane region" description="Helical" evidence="9">
    <location>
        <begin position="21"/>
        <end position="40"/>
    </location>
</feature>
<keyword evidence="6 9" id="KW-1133">Transmembrane helix</keyword>
<evidence type="ECO:0000256" key="2">
    <source>
        <dbReference type="ARBA" id="ARBA00022475"/>
    </source>
</evidence>
<proteinExistence type="predicted"/>
<feature type="transmembrane region" description="Helical" evidence="9">
    <location>
        <begin position="176"/>
        <end position="209"/>
    </location>
</feature>
<dbReference type="GO" id="GO:0010041">
    <property type="term" value="P:response to iron(III) ion"/>
    <property type="evidence" value="ECO:0007669"/>
    <property type="project" value="TreeGrafter"/>
</dbReference>
<feature type="transmembrane region" description="Helical" evidence="9">
    <location>
        <begin position="153"/>
        <end position="170"/>
    </location>
</feature>
<keyword evidence="12" id="KW-1185">Reference proteome</keyword>
<evidence type="ECO:0000313" key="12">
    <source>
        <dbReference type="Proteomes" id="UP000198519"/>
    </source>
</evidence>
<keyword evidence="4 11" id="KW-0808">Transferase</keyword>
<evidence type="ECO:0000256" key="8">
    <source>
        <dbReference type="SAM" id="MobiDB-lite"/>
    </source>
</evidence>
<dbReference type="Proteomes" id="UP000198519">
    <property type="component" value="Unassembled WGS sequence"/>
</dbReference>
<dbReference type="PANTHER" id="PTHR33908:SF3">
    <property type="entry name" value="UNDECAPRENYL PHOSPHATE-ALPHA-4-AMINO-4-DEOXY-L-ARABINOSE ARABINOSYL TRANSFERASE"/>
    <property type="match status" value="1"/>
</dbReference>
<evidence type="ECO:0000259" key="10">
    <source>
        <dbReference type="Pfam" id="PF13231"/>
    </source>
</evidence>
<keyword evidence="7 9" id="KW-0472">Membrane</keyword>
<dbReference type="InterPro" id="IPR038731">
    <property type="entry name" value="RgtA/B/C-like"/>
</dbReference>
<evidence type="ECO:0000256" key="3">
    <source>
        <dbReference type="ARBA" id="ARBA00022676"/>
    </source>
</evidence>
<keyword evidence="5 9" id="KW-0812">Transmembrane</keyword>
<evidence type="ECO:0000256" key="4">
    <source>
        <dbReference type="ARBA" id="ARBA00022679"/>
    </source>
</evidence>
<feature type="domain" description="Glycosyltransferase RgtA/B/C/D-like" evidence="10">
    <location>
        <begin position="76"/>
        <end position="237"/>
    </location>
</feature>
<dbReference type="InterPro" id="IPR050297">
    <property type="entry name" value="LipidA_mod_glycosyltrf_83"/>
</dbReference>
<feature type="transmembrane region" description="Helical" evidence="9">
    <location>
        <begin position="221"/>
        <end position="245"/>
    </location>
</feature>
<feature type="transmembrane region" description="Helical" evidence="9">
    <location>
        <begin position="314"/>
        <end position="331"/>
    </location>
</feature>
<dbReference type="OrthoDB" id="9775035at2"/>
<feature type="transmembrane region" description="Helical" evidence="9">
    <location>
        <begin position="337"/>
        <end position="356"/>
    </location>
</feature>
<comment type="subcellular location">
    <subcellularLocation>
        <location evidence="1">Cell membrane</location>
        <topology evidence="1">Multi-pass membrane protein</topology>
    </subcellularLocation>
</comment>
<evidence type="ECO:0000256" key="9">
    <source>
        <dbReference type="SAM" id="Phobius"/>
    </source>
</evidence>
<dbReference type="GO" id="GO:0005886">
    <property type="term" value="C:plasma membrane"/>
    <property type="evidence" value="ECO:0007669"/>
    <property type="project" value="UniProtKB-SubCell"/>
</dbReference>
<reference evidence="12" key="1">
    <citation type="submission" date="2016-10" db="EMBL/GenBank/DDBJ databases">
        <authorList>
            <person name="Varghese N."/>
            <person name="Submissions S."/>
        </authorList>
    </citation>
    <scope>NUCLEOTIDE SEQUENCE [LARGE SCALE GENOMIC DNA]</scope>
    <source>
        <strain evidence="12">CGMCC 1.7061</strain>
    </source>
</reference>
<dbReference type="EMBL" id="FOUE01000001">
    <property type="protein sequence ID" value="SFL99047.1"/>
    <property type="molecule type" value="Genomic_DNA"/>
</dbReference>
<evidence type="ECO:0000256" key="6">
    <source>
        <dbReference type="ARBA" id="ARBA00022989"/>
    </source>
</evidence>
<dbReference type="STRING" id="488535.SAMN04487963_0890"/>
<evidence type="ECO:0000256" key="5">
    <source>
        <dbReference type="ARBA" id="ARBA00022692"/>
    </source>
</evidence>
<dbReference type="GO" id="GO:0016763">
    <property type="term" value="F:pentosyltransferase activity"/>
    <property type="evidence" value="ECO:0007669"/>
    <property type="project" value="TreeGrafter"/>
</dbReference>
<evidence type="ECO:0000256" key="7">
    <source>
        <dbReference type="ARBA" id="ARBA00023136"/>
    </source>
</evidence>
<dbReference type="GO" id="GO:0009103">
    <property type="term" value="P:lipopolysaccharide biosynthetic process"/>
    <property type="evidence" value="ECO:0007669"/>
    <property type="project" value="TreeGrafter"/>
</dbReference>
<keyword evidence="3" id="KW-0328">Glycosyltransferase</keyword>
<dbReference type="AlphaFoldDB" id="A0A1I4M7Z2"/>
<feature type="transmembrane region" description="Helical" evidence="9">
    <location>
        <begin position="279"/>
        <end position="302"/>
    </location>
</feature>
<evidence type="ECO:0000256" key="1">
    <source>
        <dbReference type="ARBA" id="ARBA00004651"/>
    </source>
</evidence>
<feature type="transmembrane region" description="Helical" evidence="9">
    <location>
        <begin position="407"/>
        <end position="428"/>
    </location>
</feature>
<gene>
    <name evidence="11" type="ORF">SAMN04487963_0890</name>
</gene>
<keyword evidence="2" id="KW-1003">Cell membrane</keyword>
<feature type="transmembrane region" description="Helical" evidence="9">
    <location>
        <begin position="435"/>
        <end position="456"/>
    </location>
</feature>
<evidence type="ECO:0000313" key="11">
    <source>
        <dbReference type="EMBL" id="SFL99047.1"/>
    </source>
</evidence>
<organism evidence="11 12">
    <name type="scientific">Marinobacter zhejiangensis</name>
    <dbReference type="NCBI Taxonomy" id="488535"/>
    <lineage>
        <taxon>Bacteria</taxon>
        <taxon>Pseudomonadati</taxon>
        <taxon>Pseudomonadota</taxon>
        <taxon>Gammaproteobacteria</taxon>
        <taxon>Pseudomonadales</taxon>
        <taxon>Marinobacteraceae</taxon>
        <taxon>Marinobacter</taxon>
    </lineage>
</organism>
<feature type="region of interest" description="Disordered" evidence="8">
    <location>
        <begin position="565"/>
        <end position="585"/>
    </location>
</feature>
<sequence>MTTQTLSRSLYDSLQALPRQRLMLLLLAFAAAMIFAGIGLRSPWPADEPRFAEIAREMVDSGQWLIPMRGGEFYPDKPPVFMWTIAFFYWLTGNLKLAFLLPNALCGLLTLAAVYDLGCRLWNQRTGLTAAFLLLLAPQFLMQAKLAQIDAMVTCWITLGCYGLLRHFFAGPAWSWYFAAWGFMGLGIITKGVGFLPVLMLPPLLWLHWRDRERFPQSMRWPAALGPLIMLAVAAAWLVPMVLYVDAIHTPEALAYRDNILFKQTGERYANSWGHIQPWYYFLVNVIPGLWFPLPLLLLALLKPARDALRRQPEVLVLLVWVALVITFFSLSPGKRGVYVLPALPMLALAIAHIGTDRAPARWFAPLISTLQLLAAIALIAVGILAWTDHPKLASKVARYSQDPSALHAAGTFVLVIGLVWATALLALWRRGALLRLFIALMATWLLYSTWGYSLMEPLRTPRNVLAAAEASVPANATFGIIDFSEQFILFSRRDVTHFGFGASLQQDERNAWQWMGEGSNRFVLVADRHELECFLKEGAADLGVAHRERWLLMGPAQRAAHCPAPAQRQQFHTAAPGRWLPSGH</sequence>
<protein>
    <submittedName>
        <fullName evidence="11">4-amino-4-deoxy-L-arabinose transferase</fullName>
    </submittedName>
</protein>
<name>A0A1I4M7Z2_9GAMM</name>
<dbReference type="RefSeq" id="WP_092020652.1">
    <property type="nucleotide sequence ID" value="NZ_FOUE01000001.1"/>
</dbReference>
<dbReference type="PANTHER" id="PTHR33908">
    <property type="entry name" value="MANNOSYLTRANSFERASE YKCB-RELATED"/>
    <property type="match status" value="1"/>
</dbReference>
<accession>A0A1I4M7Z2</accession>